<dbReference type="eggNOG" id="COG1871">
    <property type="taxonomic scope" value="Bacteria"/>
</dbReference>
<accession>G4QHE4</accession>
<dbReference type="Proteomes" id="UP000009282">
    <property type="component" value="Chromosome"/>
</dbReference>
<dbReference type="Pfam" id="PF03975">
    <property type="entry name" value="CheD"/>
    <property type="match status" value="1"/>
</dbReference>
<dbReference type="EMBL" id="CP003060">
    <property type="protein sequence ID" value="AEP29775.1"/>
    <property type="molecule type" value="Genomic_DNA"/>
</dbReference>
<sequence length="146" mass="16650">MNHFMLPLTDKKAHEVNWGKRGIASDATRYGNFAMEHLINVILKNGGKRENLLAKVFGGGKVLNQMTDVGKRNIDFAMHYLQMENITIDTTDVGDLYPRKVIFEPTGGRAFVKKLYNLQNDTIAQREKDYSKNIEKDNVDGEVELF</sequence>
<dbReference type="GO" id="GO:0050568">
    <property type="term" value="F:protein-glutamine glutaminase activity"/>
    <property type="evidence" value="ECO:0007669"/>
    <property type="project" value="InterPro"/>
</dbReference>
<dbReference type="GO" id="GO:0006935">
    <property type="term" value="P:chemotaxis"/>
    <property type="evidence" value="ECO:0007669"/>
    <property type="project" value="UniProtKB-KW"/>
</dbReference>
<evidence type="ECO:0000313" key="4">
    <source>
        <dbReference type="Proteomes" id="UP000009282"/>
    </source>
</evidence>
<dbReference type="PANTHER" id="PTHR35147:SF2">
    <property type="entry name" value="CHEMORECEPTOR GLUTAMINE DEAMIDASE CHED-RELATED"/>
    <property type="match status" value="1"/>
</dbReference>
<protein>
    <submittedName>
        <fullName evidence="3">Chemoreceptor glutamine deamidase</fullName>
    </submittedName>
</protein>
<dbReference type="KEGG" id="gni:GNIT_1659"/>
<evidence type="ECO:0000256" key="2">
    <source>
        <dbReference type="ARBA" id="ARBA00022801"/>
    </source>
</evidence>
<proteinExistence type="predicted"/>
<evidence type="ECO:0000313" key="3">
    <source>
        <dbReference type="EMBL" id="AEP29775.1"/>
    </source>
</evidence>
<dbReference type="AlphaFoldDB" id="G4QHE4"/>
<keyword evidence="3" id="KW-0675">Receptor</keyword>
<evidence type="ECO:0000256" key="1">
    <source>
        <dbReference type="ARBA" id="ARBA00022500"/>
    </source>
</evidence>
<dbReference type="Gene3D" id="3.30.1330.200">
    <property type="match status" value="1"/>
</dbReference>
<gene>
    <name evidence="3" type="primary">cheD</name>
    <name evidence="3" type="ordered locus">GNIT_1659</name>
</gene>
<name>G4QHE4_GLANF</name>
<dbReference type="InterPro" id="IPR038592">
    <property type="entry name" value="CheD-like_sf"/>
</dbReference>
<dbReference type="SUPFAM" id="SSF64438">
    <property type="entry name" value="CNF1/YfiH-like putative cysteine hydrolases"/>
    <property type="match status" value="1"/>
</dbReference>
<dbReference type="HOGENOM" id="CLU_087854_0_0_6"/>
<reference evidence="3 4" key="1">
    <citation type="journal article" date="2011" name="J. Bacteriol.">
        <title>Complete genome sequence of seawater bacterium Glaciecola nitratireducens FR1064T.</title>
        <authorList>
            <person name="Bian F."/>
            <person name="Qin Q.L."/>
            <person name="Xie B.B."/>
            <person name="Shu Y.L."/>
            <person name="Zhang X.Y."/>
            <person name="Yu Y."/>
            <person name="Chen B."/>
            <person name="Chen X.L."/>
            <person name="Zhou B.C."/>
            <person name="Zhang Y.Z."/>
        </authorList>
    </citation>
    <scope>NUCLEOTIDE SEQUENCE [LARGE SCALE GENOMIC DNA]</scope>
    <source>
        <strain evidence="4">JCM 12485 / KCTC 12276 / FR1064</strain>
    </source>
</reference>
<dbReference type="InterPro" id="IPR005659">
    <property type="entry name" value="Chemorcpt_Glu_NH3ase_CheD"/>
</dbReference>
<keyword evidence="1" id="KW-0145">Chemotaxis</keyword>
<dbReference type="InterPro" id="IPR011324">
    <property type="entry name" value="Cytotoxic_necrot_fac-like_cat"/>
</dbReference>
<dbReference type="CDD" id="cd16352">
    <property type="entry name" value="CheD"/>
    <property type="match status" value="1"/>
</dbReference>
<organism evidence="3 4">
    <name type="scientific">Glaciecola nitratireducens (strain JCM 12485 / KCTC 12276 / FR1064)</name>
    <dbReference type="NCBI Taxonomy" id="1085623"/>
    <lineage>
        <taxon>Bacteria</taxon>
        <taxon>Pseudomonadati</taxon>
        <taxon>Pseudomonadota</taxon>
        <taxon>Gammaproteobacteria</taxon>
        <taxon>Alteromonadales</taxon>
        <taxon>Alteromonadaceae</taxon>
        <taxon>Brumicola</taxon>
    </lineage>
</organism>
<keyword evidence="4" id="KW-1185">Reference proteome</keyword>
<dbReference type="PANTHER" id="PTHR35147">
    <property type="entry name" value="CHEMORECEPTOR GLUTAMINE DEAMIDASE CHED-RELATED"/>
    <property type="match status" value="1"/>
</dbReference>
<dbReference type="STRING" id="1085623.GNIT_1659"/>
<keyword evidence="2" id="KW-0378">Hydrolase</keyword>